<evidence type="ECO:0000259" key="2">
    <source>
        <dbReference type="Pfam" id="PF04773"/>
    </source>
</evidence>
<feature type="domain" description="FecR N-terminal" evidence="3">
    <location>
        <begin position="43"/>
        <end position="81"/>
    </location>
</feature>
<dbReference type="Gene3D" id="2.60.120.1440">
    <property type="match status" value="1"/>
</dbReference>
<dbReference type="InterPro" id="IPR012373">
    <property type="entry name" value="Ferrdict_sens_TM"/>
</dbReference>
<sequence length="403" mass="43140">MSQQDFHHRHSAPSRSLPPSHQEAADARDYAEFIAGQDPLEVEAIGWMVRRQDGLTAAEEAELQEWLERDPEHAKALEQAEGVWGRMDELPEAGVDALKAGLPPSAEGPAALALPPIADRAAADERRRPSGAPSSPGRRAWLANLGWLLPQAGVAAVALGMVGSGWYGWNLWQQQPTFTQSLATARGEQRQLALPDGSTLWLDTATQVEVSLYRQRREVRLLEGQAFFTVQTNSAQPFDVLAGATRVTVVGTRFSVRNTRSGLGEEGRVSVAVEQGRVRVASRQSAQELAGAGAAVELVAGQSVSTDASGLPGPVQHEAAPAANWREGRVSFNGSTLAQAVAEFERYGDTGLVIRDPAVGALKVHGSFELRQLGAFARALPRVLPVRLVPKEGKTEITAARGG</sequence>
<dbReference type="Pfam" id="PF16220">
    <property type="entry name" value="DUF4880"/>
    <property type="match status" value="1"/>
</dbReference>
<reference evidence="4" key="1">
    <citation type="submission" date="2022-09" db="EMBL/GenBank/DDBJ databases">
        <title>Bacterial diversity in gut of crayfish and pufferfish.</title>
        <authorList>
            <person name="Huang Y."/>
        </authorList>
    </citation>
    <scope>NUCLEOTIDE SEQUENCE</scope>
    <source>
        <strain evidence="4">PR12</strain>
    </source>
</reference>
<keyword evidence="5" id="KW-1185">Reference proteome</keyword>
<dbReference type="InterPro" id="IPR032623">
    <property type="entry name" value="FecR_N"/>
</dbReference>
<feature type="region of interest" description="Disordered" evidence="1">
    <location>
        <begin position="1"/>
        <end position="29"/>
    </location>
</feature>
<dbReference type="Pfam" id="PF04773">
    <property type="entry name" value="FecR"/>
    <property type="match status" value="1"/>
</dbReference>
<dbReference type="EMBL" id="CP104377">
    <property type="protein sequence ID" value="UXC19044.1"/>
    <property type="molecule type" value="Genomic_DNA"/>
</dbReference>
<evidence type="ECO:0000313" key="5">
    <source>
        <dbReference type="Proteomes" id="UP001058290"/>
    </source>
</evidence>
<feature type="domain" description="FecR protein" evidence="2">
    <location>
        <begin position="182"/>
        <end position="279"/>
    </location>
</feature>
<organism evidence="4 5">
    <name type="scientific">Comamonas squillarum</name>
    <dbReference type="NCBI Taxonomy" id="2977320"/>
    <lineage>
        <taxon>Bacteria</taxon>
        <taxon>Pseudomonadati</taxon>
        <taxon>Pseudomonadota</taxon>
        <taxon>Betaproteobacteria</taxon>
        <taxon>Burkholderiales</taxon>
        <taxon>Comamonadaceae</taxon>
        <taxon>Comamonas</taxon>
    </lineage>
</organism>
<dbReference type="PANTHER" id="PTHR30273:SF2">
    <property type="entry name" value="PROTEIN FECR"/>
    <property type="match status" value="1"/>
</dbReference>
<evidence type="ECO:0000256" key="1">
    <source>
        <dbReference type="SAM" id="MobiDB-lite"/>
    </source>
</evidence>
<protein>
    <submittedName>
        <fullName evidence="4">FecR domain-containing protein</fullName>
    </submittedName>
</protein>
<dbReference type="InterPro" id="IPR006860">
    <property type="entry name" value="FecR"/>
</dbReference>
<evidence type="ECO:0000259" key="3">
    <source>
        <dbReference type="Pfam" id="PF16220"/>
    </source>
</evidence>
<dbReference type="RefSeq" id="WP_260719384.1">
    <property type="nucleotide sequence ID" value="NZ_CP104377.1"/>
</dbReference>
<gene>
    <name evidence="4" type="ORF">N4T19_02650</name>
</gene>
<name>A0ABY6A0H5_9BURK</name>
<evidence type="ECO:0000313" key="4">
    <source>
        <dbReference type="EMBL" id="UXC19044.1"/>
    </source>
</evidence>
<accession>A0ABY6A0H5</accession>
<dbReference type="PANTHER" id="PTHR30273">
    <property type="entry name" value="PERIPLASMIC SIGNAL SENSOR AND SIGMA FACTOR ACTIVATOR FECR-RELATED"/>
    <property type="match status" value="1"/>
</dbReference>
<dbReference type="Proteomes" id="UP001058290">
    <property type="component" value="Chromosome"/>
</dbReference>
<proteinExistence type="predicted"/>